<gene>
    <name evidence="2" type="ORF">PIB30_013220</name>
</gene>
<feature type="compositionally biased region" description="Polar residues" evidence="1">
    <location>
        <begin position="38"/>
        <end position="48"/>
    </location>
</feature>
<evidence type="ECO:0000256" key="1">
    <source>
        <dbReference type="SAM" id="MobiDB-lite"/>
    </source>
</evidence>
<accession>A0ABU6Q6B5</accession>
<name>A0ABU6Q6B5_9FABA</name>
<dbReference type="Proteomes" id="UP001341840">
    <property type="component" value="Unassembled WGS sequence"/>
</dbReference>
<evidence type="ECO:0000313" key="3">
    <source>
        <dbReference type="Proteomes" id="UP001341840"/>
    </source>
</evidence>
<proteinExistence type="predicted"/>
<keyword evidence="3" id="KW-1185">Reference proteome</keyword>
<reference evidence="2 3" key="1">
    <citation type="journal article" date="2023" name="Plants (Basel)">
        <title>Bridging the Gap: Combining Genomics and Transcriptomics Approaches to Understand Stylosanthes scabra, an Orphan Legume from the Brazilian Caatinga.</title>
        <authorList>
            <person name="Ferreira-Neto J.R.C."/>
            <person name="da Silva M.D."/>
            <person name="Binneck E."/>
            <person name="de Melo N.F."/>
            <person name="da Silva R.H."/>
            <person name="de Melo A.L.T.M."/>
            <person name="Pandolfi V."/>
            <person name="Bustamante F.O."/>
            <person name="Brasileiro-Vidal A.C."/>
            <person name="Benko-Iseppon A.M."/>
        </authorList>
    </citation>
    <scope>NUCLEOTIDE SEQUENCE [LARGE SCALE GENOMIC DNA]</scope>
    <source>
        <tissue evidence="2">Leaves</tissue>
    </source>
</reference>
<protein>
    <submittedName>
        <fullName evidence="2">Uncharacterized protein</fullName>
    </submittedName>
</protein>
<sequence>MGFSDAHPIKGKIIPIEQREQDGFIKDNLQMVAKVISESNSASKQGQQGPHKLLGPDQRIPALERRPMEHKRDPLTPRYKPVLGVARAKSLNPYEVEDLQ</sequence>
<dbReference type="EMBL" id="JASCZI010000034">
    <property type="protein sequence ID" value="MED6107371.1"/>
    <property type="molecule type" value="Genomic_DNA"/>
</dbReference>
<comment type="caution">
    <text evidence="2">The sequence shown here is derived from an EMBL/GenBank/DDBJ whole genome shotgun (WGS) entry which is preliminary data.</text>
</comment>
<feature type="region of interest" description="Disordered" evidence="1">
    <location>
        <begin position="38"/>
        <end position="59"/>
    </location>
</feature>
<organism evidence="2 3">
    <name type="scientific">Stylosanthes scabra</name>
    <dbReference type="NCBI Taxonomy" id="79078"/>
    <lineage>
        <taxon>Eukaryota</taxon>
        <taxon>Viridiplantae</taxon>
        <taxon>Streptophyta</taxon>
        <taxon>Embryophyta</taxon>
        <taxon>Tracheophyta</taxon>
        <taxon>Spermatophyta</taxon>
        <taxon>Magnoliopsida</taxon>
        <taxon>eudicotyledons</taxon>
        <taxon>Gunneridae</taxon>
        <taxon>Pentapetalae</taxon>
        <taxon>rosids</taxon>
        <taxon>fabids</taxon>
        <taxon>Fabales</taxon>
        <taxon>Fabaceae</taxon>
        <taxon>Papilionoideae</taxon>
        <taxon>50 kb inversion clade</taxon>
        <taxon>dalbergioids sensu lato</taxon>
        <taxon>Dalbergieae</taxon>
        <taxon>Pterocarpus clade</taxon>
        <taxon>Stylosanthes</taxon>
    </lineage>
</organism>
<evidence type="ECO:0000313" key="2">
    <source>
        <dbReference type="EMBL" id="MED6107371.1"/>
    </source>
</evidence>